<dbReference type="KEGG" id="nti:DNFV4_01567"/>
<gene>
    <name evidence="7" type="ORF">DNFV4_01567</name>
</gene>
<feature type="region of interest" description="Disordered" evidence="6">
    <location>
        <begin position="1"/>
        <end position="29"/>
    </location>
</feature>
<accession>A0AA86MYA5</accession>
<evidence type="ECO:0000256" key="2">
    <source>
        <dbReference type="ARBA" id="ARBA00006161"/>
    </source>
</evidence>
<evidence type="ECO:0000256" key="4">
    <source>
        <dbReference type="ARBA" id="ARBA00023118"/>
    </source>
</evidence>
<evidence type="ECO:0000256" key="5">
    <source>
        <dbReference type="ARBA" id="ARBA00030001"/>
    </source>
</evidence>
<proteinExistence type="inferred from homology"/>
<dbReference type="InterPro" id="IPR023101">
    <property type="entry name" value="AF1862-like_dom_sf"/>
</dbReference>
<dbReference type="CDD" id="cd09749">
    <property type="entry name" value="Cmr5_III-B"/>
    <property type="match status" value="1"/>
</dbReference>
<dbReference type="EMBL" id="OX365700">
    <property type="protein sequence ID" value="CAI4031137.1"/>
    <property type="molecule type" value="Genomic_DNA"/>
</dbReference>
<dbReference type="AlphaFoldDB" id="A0AA86MYA5"/>
<dbReference type="Proteomes" id="UP001179121">
    <property type="component" value="Chromosome"/>
</dbReference>
<organism evidence="7 8">
    <name type="scientific">Nitrospira tepida</name>
    <dbReference type="NCBI Taxonomy" id="2973512"/>
    <lineage>
        <taxon>Bacteria</taxon>
        <taxon>Pseudomonadati</taxon>
        <taxon>Nitrospirota</taxon>
        <taxon>Nitrospiria</taxon>
        <taxon>Nitrospirales</taxon>
        <taxon>Nitrospiraceae</taxon>
        <taxon>Nitrospira</taxon>
    </lineage>
</organism>
<sequence>MGRLAEQDRAKFAHDRIQKNRDAGGETNGKLAGEYRQLVMGLPAMIQQCGLGQTMAFLASKGKGHHAMALADLEEWLERFDYAKGKDGVLKALMDGDSRGYRMATTEALAYLQWLKRFAEAAIEKPERGTARG</sequence>
<evidence type="ECO:0000256" key="1">
    <source>
        <dbReference type="ARBA" id="ARBA00004496"/>
    </source>
</evidence>
<comment type="subcellular location">
    <subcellularLocation>
        <location evidence="1">Cytoplasm</location>
    </subcellularLocation>
</comment>
<comment type="similarity">
    <text evidence="2">Belongs to the CRISPR system Cmr5 family.</text>
</comment>
<evidence type="ECO:0000313" key="7">
    <source>
        <dbReference type="EMBL" id="CAI4031137.1"/>
    </source>
</evidence>
<name>A0AA86MYA5_9BACT</name>
<evidence type="ECO:0000313" key="8">
    <source>
        <dbReference type="Proteomes" id="UP001179121"/>
    </source>
</evidence>
<dbReference type="Gene3D" id="1.10.520.30">
    <property type="entry name" value="AF1862-like domain"/>
    <property type="match status" value="1"/>
</dbReference>
<dbReference type="SUPFAM" id="SSF158568">
    <property type="entry name" value="AF1862-like"/>
    <property type="match status" value="1"/>
</dbReference>
<keyword evidence="4" id="KW-0051">Antiviral defense</keyword>
<keyword evidence="3" id="KW-0963">Cytoplasm</keyword>
<evidence type="ECO:0000256" key="3">
    <source>
        <dbReference type="ARBA" id="ARBA00022490"/>
    </source>
</evidence>
<dbReference type="GO" id="GO:0051607">
    <property type="term" value="P:defense response to virus"/>
    <property type="evidence" value="ECO:0007669"/>
    <property type="project" value="UniProtKB-KW"/>
</dbReference>
<feature type="compositionally biased region" description="Basic and acidic residues" evidence="6">
    <location>
        <begin position="1"/>
        <end position="24"/>
    </location>
</feature>
<keyword evidence="8" id="KW-1185">Reference proteome</keyword>
<protein>
    <recommendedName>
        <fullName evidence="5">CRISPR type III-B/RAMP module-associated protein Cmr5</fullName>
    </recommendedName>
</protein>
<dbReference type="InterPro" id="IPR010160">
    <property type="entry name" value="CRISPR-assoc_prot_Cmr5"/>
</dbReference>
<dbReference type="GO" id="GO:0005737">
    <property type="term" value="C:cytoplasm"/>
    <property type="evidence" value="ECO:0007669"/>
    <property type="project" value="UniProtKB-SubCell"/>
</dbReference>
<dbReference type="Pfam" id="PF09701">
    <property type="entry name" value="Cas_Cmr5"/>
    <property type="match status" value="1"/>
</dbReference>
<evidence type="ECO:0000256" key="6">
    <source>
        <dbReference type="SAM" id="MobiDB-lite"/>
    </source>
</evidence>
<reference evidence="7" key="1">
    <citation type="submission" date="2022-10" db="EMBL/GenBank/DDBJ databases">
        <authorList>
            <person name="Koch H."/>
        </authorList>
    </citation>
    <scope>NUCLEOTIDE SEQUENCE</scope>
    <source>
        <strain evidence="7">DNF</strain>
    </source>
</reference>
<dbReference type="RefSeq" id="WP_289268090.1">
    <property type="nucleotide sequence ID" value="NZ_OX365700.1"/>
</dbReference>
<dbReference type="NCBIfam" id="TIGR01881">
    <property type="entry name" value="cas_Cmr5"/>
    <property type="match status" value="1"/>
</dbReference>